<sequence length="528" mass="60583">MDLSTYFEKYALYLRKSRADMDAEARGEGETLKKHQTALFALSKKMNINISKVYKEIVSGERIADRPEIQQLLQDVEDGKWTGVLVMEIERLARGDTMDQGFVAQAFKYSGTKIITPVKTYDPDNEFDEEYFEFGLFMSRREYKTINRRQQAGRIQSVKEGNYIGNIPPYGYIKIRLEDKSYSLAPHPEKAPIVKMIFDMYTSQNMGMGNIAKKLNQLGVPTAKGSLWVVATISGILQNPVYNGEIVWNRRPVKKTRKDGKMLETRPEVSEDMWIRVPGKHKAIITKEIWEMAQKILKGRYHAPAPSGIITSSLAGLVRCSLCRHLMVRRPYSNQSEPSLICVTPMCNQVSSQFVLVEERILEGLRLWIDQYKAQWSENIPINSGDSEELIKAKQQIVKELSKKVNELKKQSSALHDLLERGIYTIDVFLERSQNLSERIAEAERGLLSAQADLETEEHRKEAKTGIIPQVERVLDVYNQIDDATKRNGLLKSVLQGVVYNKEKRGHWTQPETMRKFDLKLYPKLPES</sequence>
<dbReference type="GO" id="GO:0003677">
    <property type="term" value="F:DNA binding"/>
    <property type="evidence" value="ECO:0007669"/>
    <property type="project" value="InterPro"/>
</dbReference>
<dbReference type="InterPro" id="IPR006119">
    <property type="entry name" value="Resolv_N"/>
</dbReference>
<dbReference type="SUPFAM" id="SSF53041">
    <property type="entry name" value="Resolvase-like"/>
    <property type="match status" value="1"/>
</dbReference>
<dbReference type="GO" id="GO:0000150">
    <property type="term" value="F:DNA strand exchange activity"/>
    <property type="evidence" value="ECO:0007669"/>
    <property type="project" value="InterPro"/>
</dbReference>
<keyword evidence="5" id="KW-1185">Reference proteome</keyword>
<dbReference type="CDD" id="cd00338">
    <property type="entry name" value="Ser_Recombinase"/>
    <property type="match status" value="1"/>
</dbReference>
<dbReference type="Gene3D" id="3.90.1750.20">
    <property type="entry name" value="Putative Large Serine Recombinase, Chain B, Domain 2"/>
    <property type="match status" value="1"/>
</dbReference>
<evidence type="ECO:0000313" key="5">
    <source>
        <dbReference type="Proteomes" id="UP000637643"/>
    </source>
</evidence>
<proteinExistence type="predicted"/>
<dbReference type="PANTHER" id="PTHR30461:SF23">
    <property type="entry name" value="DNA RECOMBINASE-RELATED"/>
    <property type="match status" value="1"/>
</dbReference>
<feature type="coiled-coil region" evidence="1">
    <location>
        <begin position="391"/>
        <end position="460"/>
    </location>
</feature>
<dbReference type="Proteomes" id="UP000637643">
    <property type="component" value="Unassembled WGS sequence"/>
</dbReference>
<dbReference type="InterPro" id="IPR038109">
    <property type="entry name" value="DNA_bind_recomb_sf"/>
</dbReference>
<keyword evidence="1" id="KW-0175">Coiled coil</keyword>
<reference evidence="4" key="1">
    <citation type="journal article" date="2014" name="Int. J. Syst. Evol. Microbiol.">
        <title>Complete genome sequence of Corynebacterium casei LMG S-19264T (=DSM 44701T), isolated from a smear-ripened cheese.</title>
        <authorList>
            <consortium name="US DOE Joint Genome Institute (JGI-PGF)"/>
            <person name="Walter F."/>
            <person name="Albersmeier A."/>
            <person name="Kalinowski J."/>
            <person name="Ruckert C."/>
        </authorList>
    </citation>
    <scope>NUCLEOTIDE SEQUENCE</scope>
    <source>
        <strain evidence="4">CGMCC 1.16134</strain>
    </source>
</reference>
<organism evidence="4 5">
    <name type="scientific">Paenibacillus albidus</name>
    <dbReference type="NCBI Taxonomy" id="2041023"/>
    <lineage>
        <taxon>Bacteria</taxon>
        <taxon>Bacillati</taxon>
        <taxon>Bacillota</taxon>
        <taxon>Bacilli</taxon>
        <taxon>Bacillales</taxon>
        <taxon>Paenibacillaceae</taxon>
        <taxon>Paenibacillus</taxon>
    </lineage>
</organism>
<dbReference type="Gene3D" id="3.40.50.1390">
    <property type="entry name" value="Resolvase, N-terminal catalytic domain"/>
    <property type="match status" value="1"/>
</dbReference>
<reference evidence="4" key="2">
    <citation type="submission" date="2020-09" db="EMBL/GenBank/DDBJ databases">
        <authorList>
            <person name="Sun Q."/>
            <person name="Zhou Y."/>
        </authorList>
    </citation>
    <scope>NUCLEOTIDE SEQUENCE</scope>
    <source>
        <strain evidence="4">CGMCC 1.16134</strain>
    </source>
</reference>
<dbReference type="SMART" id="SM00857">
    <property type="entry name" value="Resolvase"/>
    <property type="match status" value="1"/>
</dbReference>
<dbReference type="PROSITE" id="PS51737">
    <property type="entry name" value="RECOMBINASE_DNA_BIND"/>
    <property type="match status" value="1"/>
</dbReference>
<feature type="domain" description="Recombinase" evidence="3">
    <location>
        <begin position="169"/>
        <end position="303"/>
    </location>
</feature>
<comment type="caution">
    <text evidence="4">The sequence shown here is derived from an EMBL/GenBank/DDBJ whole genome shotgun (WGS) entry which is preliminary data.</text>
</comment>
<name>A0A917C4X3_9BACL</name>
<feature type="domain" description="Resolvase/invertase-type recombinase catalytic" evidence="2">
    <location>
        <begin position="9"/>
        <end position="161"/>
    </location>
</feature>
<dbReference type="PANTHER" id="PTHR30461">
    <property type="entry name" value="DNA-INVERTASE FROM LAMBDOID PROPHAGE"/>
    <property type="match status" value="1"/>
</dbReference>
<evidence type="ECO:0000313" key="4">
    <source>
        <dbReference type="EMBL" id="GGF72385.1"/>
    </source>
</evidence>
<evidence type="ECO:0000259" key="3">
    <source>
        <dbReference type="PROSITE" id="PS51737"/>
    </source>
</evidence>
<dbReference type="Pfam" id="PF00239">
    <property type="entry name" value="Resolvase"/>
    <property type="match status" value="1"/>
</dbReference>
<accession>A0A917C4X3</accession>
<evidence type="ECO:0000256" key="1">
    <source>
        <dbReference type="SAM" id="Coils"/>
    </source>
</evidence>
<evidence type="ECO:0000259" key="2">
    <source>
        <dbReference type="PROSITE" id="PS51736"/>
    </source>
</evidence>
<gene>
    <name evidence="4" type="ORF">GCM10010912_16880</name>
</gene>
<protein>
    <submittedName>
        <fullName evidence="4">Serine recombinase</fullName>
    </submittedName>
</protein>
<dbReference type="AlphaFoldDB" id="A0A917C4X3"/>
<dbReference type="Pfam" id="PF07508">
    <property type="entry name" value="Recombinase"/>
    <property type="match status" value="1"/>
</dbReference>
<dbReference type="PROSITE" id="PS51736">
    <property type="entry name" value="RECOMBINASES_3"/>
    <property type="match status" value="1"/>
</dbReference>
<dbReference type="EMBL" id="BMKR01000006">
    <property type="protein sequence ID" value="GGF72385.1"/>
    <property type="molecule type" value="Genomic_DNA"/>
</dbReference>
<dbReference type="InterPro" id="IPR011109">
    <property type="entry name" value="DNA_bind_recombinase_dom"/>
</dbReference>
<dbReference type="RefSeq" id="WP_229696046.1">
    <property type="nucleotide sequence ID" value="NZ_BMKR01000006.1"/>
</dbReference>
<dbReference type="InterPro" id="IPR050639">
    <property type="entry name" value="SSR_resolvase"/>
</dbReference>
<dbReference type="InterPro" id="IPR036162">
    <property type="entry name" value="Resolvase-like_N_sf"/>
</dbReference>